<dbReference type="GO" id="GO:0015628">
    <property type="term" value="P:protein secretion by the type II secretion system"/>
    <property type="evidence" value="ECO:0007669"/>
    <property type="project" value="InterPro"/>
</dbReference>
<feature type="domain" description="GspD-like N0" evidence="14">
    <location>
        <begin position="104"/>
        <end position="174"/>
    </location>
</feature>
<dbReference type="InterPro" id="IPR049371">
    <property type="entry name" value="GspD-like_N0"/>
</dbReference>
<dbReference type="InterPro" id="IPR005644">
    <property type="entry name" value="NolW-like"/>
</dbReference>
<evidence type="ECO:0000256" key="7">
    <source>
        <dbReference type="ARBA" id="ARBA00022927"/>
    </source>
</evidence>
<dbReference type="OrthoDB" id="9775455at2"/>
<dbReference type="EMBL" id="CP030058">
    <property type="protein sequence ID" value="QOZ64942.1"/>
    <property type="molecule type" value="Genomic_DNA"/>
</dbReference>
<keyword evidence="5" id="KW-0812">Transmembrane</keyword>
<name>A0A410VJJ0_9BRAD</name>
<sequence length="765" mass="81031">MLTRLHRLRCGAKLKKTIALVAAGALTGCGAPLTWQDTHTKPDVMDEVRNQDLLPRFPERTAEADLQGTVRPGRAQLFSAEPVSSMQAIVAPATSTGTGPGYELNFENATIASVAKTVLGDILKTSYTIDPRAQGNINIASGRPVPKQDLLFVFESALRLAGVALVRDGAAYRIVPQTEALAAGSLDSQPANVEPGFGVSVVPLQYISAGTLMQLLDSFATKPGAVRVDKARNMLLVQGTGPERRTVVDTAVGFDVDWMRGQSVGIFPLQNSAPEPVLTELEKILNSKEGDVGHDLVKFQVMERRNAILAVTSKPQLLRTVQTWIGRLDASDPARVVVHVRRVKYGDARQLAKVLGEIFGGGSSNATDSAAGQVAPGSGLVRTSSNADRLPAISTTSSSSTSTKGNTDFGGGALGGGSRTGNDTGGSELQSAGLSGRPVMEGIRIAADVSTNSLLIYANAQNYRTVEQTIRQLDQPQAQVAIDATIAEVTLNNNLSYGVQFFIQSKNLGMAPDRGSALNVPSSPPGQQSSVLNGVASAFLNRAFPGFNFLVGPEAQPNMIIDALHAVTDVKILSNPSLVVIDNQVGTLLVGNEIPVSTGTGNVLNSATGTNNTIINSIDYRNTGIILRVIPRVSPDGNVRLDIEQEISQATNATANSLTPTVSQRKVKSSVAVPNGQTVLLAGLIQENTEVDRGGIPVLDEIPKIGDLLSHQNKTTTRTELIIFIRPQVIRDSIAAHYVAEEFRAKLRGTVESLPSKGRQPPLLQ</sequence>
<feature type="domain" description="NolW-like" evidence="13">
    <location>
        <begin position="339"/>
        <end position="479"/>
    </location>
</feature>
<dbReference type="InterPro" id="IPR050810">
    <property type="entry name" value="Bact_Secretion_Sys_Channel"/>
</dbReference>
<evidence type="ECO:0000256" key="8">
    <source>
        <dbReference type="ARBA" id="ARBA00023136"/>
    </source>
</evidence>
<geneLocation type="plasmid" evidence="16 17">
    <name>unnamed</name>
</geneLocation>
<evidence type="ECO:0000256" key="6">
    <source>
        <dbReference type="ARBA" id="ARBA00022729"/>
    </source>
</evidence>
<dbReference type="RefSeq" id="WP_128955149.1">
    <property type="nucleotide sequence ID" value="NZ_BMHC01000007.1"/>
</dbReference>
<keyword evidence="17" id="KW-1185">Reference proteome</keyword>
<dbReference type="InterPro" id="IPR004846">
    <property type="entry name" value="T2SS/T3SS_dom"/>
</dbReference>
<evidence type="ECO:0000256" key="11">
    <source>
        <dbReference type="SAM" id="MobiDB-lite"/>
    </source>
</evidence>
<dbReference type="InterPro" id="IPR038591">
    <property type="entry name" value="NolW-like_sf"/>
</dbReference>
<evidence type="ECO:0000259" key="14">
    <source>
        <dbReference type="Pfam" id="PF21305"/>
    </source>
</evidence>
<dbReference type="Pfam" id="PF21305">
    <property type="entry name" value="type_II_gspD_N0"/>
    <property type="match status" value="1"/>
</dbReference>
<comment type="similarity">
    <text evidence="2">Belongs to the bacterial secretin family. GSP D subfamily.</text>
</comment>
<comment type="subcellular location">
    <subcellularLocation>
        <location evidence="1 10">Cell outer membrane</location>
    </subcellularLocation>
</comment>
<evidence type="ECO:0000256" key="1">
    <source>
        <dbReference type="ARBA" id="ARBA00004442"/>
    </source>
</evidence>
<dbReference type="InterPro" id="IPR001775">
    <property type="entry name" value="GspD/PilQ"/>
</dbReference>
<dbReference type="Pfam" id="PF03958">
    <property type="entry name" value="Secretin_N"/>
    <property type="match status" value="2"/>
</dbReference>
<evidence type="ECO:0000313" key="15">
    <source>
        <dbReference type="EMBL" id="GGI25891.1"/>
    </source>
</evidence>
<feature type="compositionally biased region" description="Low complexity" evidence="11">
    <location>
        <begin position="394"/>
        <end position="407"/>
    </location>
</feature>
<dbReference type="GO" id="GO:0009279">
    <property type="term" value="C:cell outer membrane"/>
    <property type="evidence" value="ECO:0007669"/>
    <property type="project" value="UniProtKB-SubCell"/>
</dbReference>
<keyword evidence="4" id="KW-1134">Transmembrane beta strand</keyword>
<evidence type="ECO:0000313" key="17">
    <source>
        <dbReference type="Proteomes" id="UP000593880"/>
    </source>
</evidence>
<dbReference type="Gene3D" id="3.30.1370.120">
    <property type="match status" value="2"/>
</dbReference>
<dbReference type="PANTHER" id="PTHR30332:SF25">
    <property type="entry name" value="SECRETIN XPSD"/>
    <property type="match status" value="1"/>
</dbReference>
<keyword evidence="7" id="KW-0653">Protein transport</keyword>
<feature type="domain" description="NolW-like" evidence="13">
    <location>
        <begin position="199"/>
        <end position="259"/>
    </location>
</feature>
<reference evidence="15" key="3">
    <citation type="submission" date="2022-12" db="EMBL/GenBank/DDBJ databases">
        <authorList>
            <person name="Sun Q."/>
            <person name="Zhou Y."/>
        </authorList>
    </citation>
    <scope>NUCLEOTIDE SEQUENCE</scope>
    <source>
        <strain evidence="15">CGMCC 1.15034</strain>
    </source>
</reference>
<dbReference type="Gene3D" id="3.55.50.30">
    <property type="match status" value="1"/>
</dbReference>
<dbReference type="InterPro" id="IPR013356">
    <property type="entry name" value="T2SS_GspD"/>
</dbReference>
<dbReference type="GO" id="GO:0015627">
    <property type="term" value="C:type II protein secretion system complex"/>
    <property type="evidence" value="ECO:0007669"/>
    <property type="project" value="InterPro"/>
</dbReference>
<feature type="region of interest" description="Disordered" evidence="11">
    <location>
        <begin position="366"/>
        <end position="434"/>
    </location>
</feature>
<accession>A0A410VJJ0</accession>
<dbReference type="EMBL" id="BMHC01000007">
    <property type="protein sequence ID" value="GGI25891.1"/>
    <property type="molecule type" value="Genomic_DNA"/>
</dbReference>
<keyword evidence="3 10" id="KW-0813">Transport</keyword>
<organism evidence="15 18">
    <name type="scientific">Bradyrhizobium guangdongense</name>
    <dbReference type="NCBI Taxonomy" id="1325090"/>
    <lineage>
        <taxon>Bacteria</taxon>
        <taxon>Pseudomonadati</taxon>
        <taxon>Pseudomonadota</taxon>
        <taxon>Alphaproteobacteria</taxon>
        <taxon>Hyphomicrobiales</taxon>
        <taxon>Nitrobacteraceae</taxon>
        <taxon>Bradyrhizobium</taxon>
    </lineage>
</organism>
<keyword evidence="9" id="KW-0998">Cell outer membrane</keyword>
<evidence type="ECO:0000256" key="2">
    <source>
        <dbReference type="ARBA" id="ARBA00006980"/>
    </source>
</evidence>
<dbReference type="AlphaFoldDB" id="A0A410VJJ0"/>
<evidence type="ECO:0000259" key="13">
    <source>
        <dbReference type="Pfam" id="PF03958"/>
    </source>
</evidence>
<feature type="compositionally biased region" description="Gly residues" evidence="11">
    <location>
        <begin position="408"/>
        <end position="419"/>
    </location>
</feature>
<keyword evidence="8" id="KW-0472">Membrane</keyword>
<evidence type="ECO:0000256" key="4">
    <source>
        <dbReference type="ARBA" id="ARBA00022452"/>
    </source>
</evidence>
<dbReference type="NCBIfam" id="TIGR02517">
    <property type="entry name" value="type_II_gspD"/>
    <property type="match status" value="1"/>
</dbReference>
<proteinExistence type="inferred from homology"/>
<keyword evidence="6" id="KW-0732">Signal</keyword>
<evidence type="ECO:0000256" key="9">
    <source>
        <dbReference type="ARBA" id="ARBA00023237"/>
    </source>
</evidence>
<dbReference type="Proteomes" id="UP000593880">
    <property type="component" value="Plasmid unnamed"/>
</dbReference>
<reference evidence="15" key="1">
    <citation type="journal article" date="2014" name="Int. J. Syst. Evol. Microbiol.">
        <title>Complete genome sequence of Corynebacterium casei LMG S-19264T (=DSM 44701T), isolated from a smear-ripened cheese.</title>
        <authorList>
            <consortium name="US DOE Joint Genome Institute (JGI-PGF)"/>
            <person name="Walter F."/>
            <person name="Albersmeier A."/>
            <person name="Kalinowski J."/>
            <person name="Ruckert C."/>
        </authorList>
    </citation>
    <scope>NUCLEOTIDE SEQUENCE</scope>
    <source>
        <strain evidence="15">CGMCC 1.15034</strain>
    </source>
</reference>
<reference evidence="16 17" key="2">
    <citation type="submission" date="2018-06" db="EMBL/GenBank/DDBJ databases">
        <title>Comparative genomics of rhizobia nodulating Arachis hypogaea in China.</title>
        <authorList>
            <person name="Li Y."/>
        </authorList>
    </citation>
    <scope>NUCLEOTIDE SEQUENCE [LARGE SCALE GENOMIC DNA]</scope>
    <source>
        <strain evidence="16 17">CCBAU 51658</strain>
        <plasmid evidence="16 17">unnamed</plasmid>
    </source>
</reference>
<dbReference type="Pfam" id="PF00263">
    <property type="entry name" value="Secretin"/>
    <property type="match status" value="1"/>
</dbReference>
<dbReference type="Proteomes" id="UP000625079">
    <property type="component" value="Unassembled WGS sequence"/>
</dbReference>
<dbReference type="PRINTS" id="PR00811">
    <property type="entry name" value="BCTERIALGSPD"/>
</dbReference>
<feature type="domain" description="Type II/III secretion system secretin-like" evidence="12">
    <location>
        <begin position="563"/>
        <end position="731"/>
    </location>
</feature>
<evidence type="ECO:0000313" key="18">
    <source>
        <dbReference type="Proteomes" id="UP000625079"/>
    </source>
</evidence>
<evidence type="ECO:0000313" key="16">
    <source>
        <dbReference type="EMBL" id="QOZ64942.1"/>
    </source>
</evidence>
<evidence type="ECO:0000256" key="10">
    <source>
        <dbReference type="RuleBase" id="RU004004"/>
    </source>
</evidence>
<evidence type="ECO:0000256" key="3">
    <source>
        <dbReference type="ARBA" id="ARBA00022448"/>
    </source>
</evidence>
<protein>
    <submittedName>
        <fullName evidence="15">Type II secretion system protein GspD</fullName>
    </submittedName>
</protein>
<evidence type="ECO:0000259" key="12">
    <source>
        <dbReference type="Pfam" id="PF00263"/>
    </source>
</evidence>
<gene>
    <name evidence="16" type="primary">gspD</name>
    <name evidence="15" type="ORF">GCM10010987_36660</name>
    <name evidence="16" type="ORF">XH86_39275</name>
</gene>
<evidence type="ECO:0000256" key="5">
    <source>
        <dbReference type="ARBA" id="ARBA00022692"/>
    </source>
</evidence>
<dbReference type="PANTHER" id="PTHR30332">
    <property type="entry name" value="PROBABLE GENERAL SECRETION PATHWAY PROTEIN D"/>
    <property type="match status" value="1"/>
</dbReference>
<dbReference type="PROSITE" id="PS51257">
    <property type="entry name" value="PROKAR_LIPOPROTEIN"/>
    <property type="match status" value="1"/>
</dbReference>
<keyword evidence="16" id="KW-0614">Plasmid</keyword>